<organism evidence="2 3">
    <name type="scientific">Rhodamnia argentea</name>
    <dbReference type="NCBI Taxonomy" id="178133"/>
    <lineage>
        <taxon>Eukaryota</taxon>
        <taxon>Viridiplantae</taxon>
        <taxon>Streptophyta</taxon>
        <taxon>Embryophyta</taxon>
        <taxon>Tracheophyta</taxon>
        <taxon>Spermatophyta</taxon>
        <taxon>Magnoliopsida</taxon>
        <taxon>eudicotyledons</taxon>
        <taxon>Gunneridae</taxon>
        <taxon>Pentapetalae</taxon>
        <taxon>rosids</taxon>
        <taxon>malvids</taxon>
        <taxon>Myrtales</taxon>
        <taxon>Myrtaceae</taxon>
        <taxon>Myrtoideae</taxon>
        <taxon>Myrteae</taxon>
        <taxon>Australasian group</taxon>
        <taxon>Rhodamnia</taxon>
    </lineage>
</organism>
<accession>A0A8B8QRF3</accession>
<dbReference type="AlphaFoldDB" id="A0A8B8QRF3"/>
<dbReference type="OrthoDB" id="10642801at2759"/>
<keyword evidence="2" id="KW-1185">Reference proteome</keyword>
<dbReference type="RefSeq" id="XP_030549774.1">
    <property type="nucleotide sequence ID" value="XM_030693914.1"/>
</dbReference>
<protein>
    <submittedName>
        <fullName evidence="3">Glycine-rich cell wall structural protein 1-like</fullName>
    </submittedName>
</protein>
<evidence type="ECO:0000313" key="3">
    <source>
        <dbReference type="RefSeq" id="XP_030549774.1"/>
    </source>
</evidence>
<proteinExistence type="predicted"/>
<reference evidence="2" key="1">
    <citation type="submission" date="2025-05" db="UniProtKB">
        <authorList>
            <consortium name="RefSeq"/>
        </authorList>
    </citation>
    <scope>NUCLEOTIDE SEQUENCE [LARGE SCALE GENOMIC DNA]</scope>
</reference>
<feature type="region of interest" description="Disordered" evidence="1">
    <location>
        <begin position="59"/>
        <end position="91"/>
    </location>
</feature>
<feature type="compositionally biased region" description="Gly residues" evidence="1">
    <location>
        <begin position="72"/>
        <end position="91"/>
    </location>
</feature>
<gene>
    <name evidence="3" type="primary">LOC115754761</name>
</gene>
<dbReference type="KEGG" id="rarg:115754761"/>
<evidence type="ECO:0000256" key="1">
    <source>
        <dbReference type="SAM" id="MobiDB-lite"/>
    </source>
</evidence>
<reference evidence="3" key="2">
    <citation type="submission" date="2025-08" db="UniProtKB">
        <authorList>
            <consortium name="RefSeq"/>
        </authorList>
    </citation>
    <scope>IDENTIFICATION</scope>
    <source>
        <tissue evidence="3">Leaf</tissue>
    </source>
</reference>
<sequence>MKDNYGYGSGSGFGYGSGSGSGFGSGSGVGIGYGSGGDSGGPGYPPGWQVVWPGLVPVGGRVQRQGPPVPGTGVGSGSRGGNGEGGSHVPGGYGQVPIYGAGGGMGSGNGGGNCCGWRGGYGSGWCPLWFSSRNALPVMGGPLPPFWRFTSHQNAEAEAHRQMGATEGSEGDAATEGALSSVVHYENETDGSRVLFDSAGGPVAAQGVEIDDEDLRDQMELIRAINE</sequence>
<dbReference type="Proteomes" id="UP000827889">
    <property type="component" value="Chromosome 2"/>
</dbReference>
<name>A0A8B8QRF3_9MYRT</name>
<evidence type="ECO:0000313" key="2">
    <source>
        <dbReference type="Proteomes" id="UP000827889"/>
    </source>
</evidence>
<dbReference type="GeneID" id="115754761"/>